<dbReference type="OrthoDB" id="9799598at2"/>
<sequence length="164" mass="19399">MNISFKTVIWQQLGAAIDMLENAISMCPETVWDDESQFWYIAYHCIFYLDYYSTEEPQYFSPPEPYTLSEFDPEGAMPERVYSKQELLDYLHYGRQKGRQLISGLTDEIAAKRFVNEYRDYSILEVILYNMRHIQHHTAQLNLLLRQKIDDAPKWVSVAKDALL</sequence>
<accession>H8KUR9</accession>
<reference evidence="1" key="1">
    <citation type="submission" date="2012-02" db="EMBL/GenBank/DDBJ databases">
        <title>The complete genome of Solitalea canadensis DSM 3403.</title>
        <authorList>
            <consortium name="US DOE Joint Genome Institute (JGI-PGF)"/>
            <person name="Lucas S."/>
            <person name="Copeland A."/>
            <person name="Lapidus A."/>
            <person name="Glavina del Rio T."/>
            <person name="Dalin E."/>
            <person name="Tice H."/>
            <person name="Bruce D."/>
            <person name="Goodwin L."/>
            <person name="Pitluck S."/>
            <person name="Peters L."/>
            <person name="Ovchinnikova G."/>
            <person name="Lu M."/>
            <person name="Kyrpides N."/>
            <person name="Mavromatis K."/>
            <person name="Ivanova N."/>
            <person name="Brettin T."/>
            <person name="Detter J.C."/>
            <person name="Han C."/>
            <person name="Larimer F."/>
            <person name="Land M."/>
            <person name="Hauser L."/>
            <person name="Markowitz V."/>
            <person name="Cheng J.-F."/>
            <person name="Hugenholtz P."/>
            <person name="Woyke T."/>
            <person name="Wu D."/>
            <person name="Spring S."/>
            <person name="Schroeder M."/>
            <person name="Kopitz M."/>
            <person name="Brambilla E."/>
            <person name="Klenk H.-P."/>
            <person name="Eisen J.A."/>
        </authorList>
    </citation>
    <scope>NUCLEOTIDE SEQUENCE</scope>
    <source>
        <strain evidence="1">DSM 3403</strain>
    </source>
</reference>
<evidence type="ECO:0000313" key="1">
    <source>
        <dbReference type="EMBL" id="AFD07553.1"/>
    </source>
</evidence>
<dbReference type="AlphaFoldDB" id="H8KUR9"/>
<dbReference type="EMBL" id="CP003349">
    <property type="protein sequence ID" value="AFD07553.1"/>
    <property type="molecule type" value="Genomic_DNA"/>
</dbReference>
<dbReference type="SUPFAM" id="SSF109854">
    <property type="entry name" value="DinB/YfiT-like putative metalloenzymes"/>
    <property type="match status" value="1"/>
</dbReference>
<dbReference type="Proteomes" id="UP000007590">
    <property type="component" value="Chromosome"/>
</dbReference>
<organism evidence="1 2">
    <name type="scientific">Solitalea canadensis (strain ATCC 29591 / DSM 3403 / JCM 21819 / LMG 8368 / NBRC 15130 / NCIMB 12057 / USAM 9D)</name>
    <name type="common">Flexibacter canadensis</name>
    <dbReference type="NCBI Taxonomy" id="929556"/>
    <lineage>
        <taxon>Bacteria</taxon>
        <taxon>Pseudomonadati</taxon>
        <taxon>Bacteroidota</taxon>
        <taxon>Sphingobacteriia</taxon>
        <taxon>Sphingobacteriales</taxon>
        <taxon>Sphingobacteriaceae</taxon>
        <taxon>Solitalea</taxon>
    </lineage>
</organism>
<dbReference type="STRING" id="929556.Solca_2518"/>
<evidence type="ECO:0000313" key="2">
    <source>
        <dbReference type="Proteomes" id="UP000007590"/>
    </source>
</evidence>
<dbReference type="HOGENOM" id="CLU_129219_0_0_10"/>
<dbReference type="Gene3D" id="1.20.120.450">
    <property type="entry name" value="dinb family like domain"/>
    <property type="match status" value="1"/>
</dbReference>
<keyword evidence="2" id="KW-1185">Reference proteome</keyword>
<protein>
    <submittedName>
        <fullName evidence="1">Uncharacterized protein</fullName>
    </submittedName>
</protein>
<proteinExistence type="predicted"/>
<dbReference type="eggNOG" id="ENOG5032SFE">
    <property type="taxonomic scope" value="Bacteria"/>
</dbReference>
<name>H8KUR9_SOLCM</name>
<gene>
    <name evidence="1" type="ordered locus">Solca_2518</name>
</gene>
<dbReference type="InterPro" id="IPR034660">
    <property type="entry name" value="DinB/YfiT-like"/>
</dbReference>
<dbReference type="RefSeq" id="WP_014680780.1">
    <property type="nucleotide sequence ID" value="NC_017770.1"/>
</dbReference>
<dbReference type="KEGG" id="scn:Solca_2518"/>